<sequence>MTRLAGADLAHRPPAGTGTSTHALSRALAARRPVVCGILNVTPDSFSDGGRFHGLEAAVEHGCTLAADGADLIDIGGESTRPGSRPPTLAEEPDRVVPVVEALVGQVPVPLSVDTSRPEVMRAAVAAGASMVNDVRALQWPGALQAAAQLGVPVCLMHMQGSPETMQTDPHYRDVVAEVRTFLAERIVACLDAGIRPEHLVVDPGFGFGKTLTHTVALLASLDAFTGPGVPVMVGLSRKSVLGQLTGRTVGDRLPGSLAAALVAVQRGASVLRVHDVAATRDVVAVLDAVGTR</sequence>
<comment type="function">
    <text evidence="10">Catalyzes the condensation of para-aminobenzoate (pABA) with 6-hydroxymethyl-7,8-dihydropterin diphosphate (DHPt-PP) to form 7,8-dihydropteroate (H2Pte), the immediate precursor of folate derivatives.</text>
</comment>
<feature type="domain" description="Pterin-binding" evidence="12">
    <location>
        <begin position="33"/>
        <end position="285"/>
    </location>
</feature>
<evidence type="ECO:0000256" key="9">
    <source>
        <dbReference type="ARBA" id="ARBA00022909"/>
    </source>
</evidence>
<protein>
    <recommendedName>
        <fullName evidence="5 10">Dihydropteroate synthase</fullName>
        <shortName evidence="10">DHPS</shortName>
        <ecNumber evidence="5 10">2.5.1.15</ecNumber>
    </recommendedName>
    <alternativeName>
        <fullName evidence="10">Dihydropteroate pyrophosphorylase</fullName>
    </alternativeName>
</protein>
<dbReference type="PANTHER" id="PTHR20941">
    <property type="entry name" value="FOLATE SYNTHESIS PROTEINS"/>
    <property type="match status" value="1"/>
</dbReference>
<keyword evidence="8 10" id="KW-0460">Magnesium</keyword>
<evidence type="ECO:0000256" key="8">
    <source>
        <dbReference type="ARBA" id="ARBA00022842"/>
    </source>
</evidence>
<evidence type="ECO:0000256" key="3">
    <source>
        <dbReference type="ARBA" id="ARBA00004763"/>
    </source>
</evidence>
<dbReference type="SUPFAM" id="SSF51717">
    <property type="entry name" value="Dihydropteroate synthetase-like"/>
    <property type="match status" value="1"/>
</dbReference>
<evidence type="ECO:0000313" key="13">
    <source>
        <dbReference type="EMBL" id="MEX5719587.1"/>
    </source>
</evidence>
<comment type="similarity">
    <text evidence="4 10">Belongs to the DHPS family.</text>
</comment>
<evidence type="ECO:0000256" key="6">
    <source>
        <dbReference type="ARBA" id="ARBA00022679"/>
    </source>
</evidence>
<evidence type="ECO:0000256" key="10">
    <source>
        <dbReference type="RuleBase" id="RU361205"/>
    </source>
</evidence>
<dbReference type="NCBIfam" id="TIGR01496">
    <property type="entry name" value="DHPS"/>
    <property type="match status" value="1"/>
</dbReference>
<evidence type="ECO:0000256" key="1">
    <source>
        <dbReference type="ARBA" id="ARBA00000012"/>
    </source>
</evidence>
<dbReference type="EC" id="2.5.1.15" evidence="5 10"/>
<evidence type="ECO:0000313" key="14">
    <source>
        <dbReference type="Proteomes" id="UP001560045"/>
    </source>
</evidence>
<keyword evidence="14" id="KW-1185">Reference proteome</keyword>
<evidence type="ECO:0000256" key="5">
    <source>
        <dbReference type="ARBA" id="ARBA00012458"/>
    </source>
</evidence>
<proteinExistence type="inferred from homology"/>
<feature type="region of interest" description="Disordered" evidence="11">
    <location>
        <begin position="1"/>
        <end position="21"/>
    </location>
</feature>
<dbReference type="Gene3D" id="3.20.20.20">
    <property type="entry name" value="Dihydropteroate synthase-like"/>
    <property type="match status" value="1"/>
</dbReference>
<dbReference type="PANTHER" id="PTHR20941:SF1">
    <property type="entry name" value="FOLIC ACID SYNTHESIS PROTEIN FOL1"/>
    <property type="match status" value="1"/>
</dbReference>
<dbReference type="CDD" id="cd00739">
    <property type="entry name" value="DHPS"/>
    <property type="match status" value="1"/>
</dbReference>
<keyword evidence="7 10" id="KW-0479">Metal-binding</keyword>
<dbReference type="InterPro" id="IPR000489">
    <property type="entry name" value="Pterin-binding_dom"/>
</dbReference>
<evidence type="ECO:0000256" key="4">
    <source>
        <dbReference type="ARBA" id="ARBA00009503"/>
    </source>
</evidence>
<dbReference type="PROSITE" id="PS50972">
    <property type="entry name" value="PTERIN_BINDING"/>
    <property type="match status" value="1"/>
</dbReference>
<dbReference type="EMBL" id="JBFNXQ010000044">
    <property type="protein sequence ID" value="MEX5719587.1"/>
    <property type="molecule type" value="Genomic_DNA"/>
</dbReference>
<organism evidence="13 14">
    <name type="scientific">Geodermatophilus maliterrae</name>
    <dbReference type="NCBI Taxonomy" id="3162531"/>
    <lineage>
        <taxon>Bacteria</taxon>
        <taxon>Bacillati</taxon>
        <taxon>Actinomycetota</taxon>
        <taxon>Actinomycetes</taxon>
        <taxon>Geodermatophilales</taxon>
        <taxon>Geodermatophilaceae</taxon>
        <taxon>Geodermatophilus</taxon>
    </lineage>
</organism>
<evidence type="ECO:0000256" key="7">
    <source>
        <dbReference type="ARBA" id="ARBA00022723"/>
    </source>
</evidence>
<dbReference type="InterPro" id="IPR006390">
    <property type="entry name" value="DHP_synth_dom"/>
</dbReference>
<dbReference type="Pfam" id="PF00809">
    <property type="entry name" value="Pterin_bind"/>
    <property type="match status" value="1"/>
</dbReference>
<reference evidence="13 14" key="1">
    <citation type="submission" date="2024-06" db="EMBL/GenBank/DDBJ databases">
        <title>Draft genome sequence of Geodermatophilus badlandi, a novel member of the Geodermatophilaceae isolated from badland sedimentary rocks in the Red desert, Wyoming, USA.</title>
        <authorList>
            <person name="Ben Tekaya S."/>
            <person name="Nouioui I."/>
            <person name="Flores G.M."/>
            <person name="Shaal M.N."/>
            <person name="Bredoire F."/>
            <person name="Basile F."/>
            <person name="Van Diepen L."/>
            <person name="Ward N.L."/>
        </authorList>
    </citation>
    <scope>NUCLEOTIDE SEQUENCE [LARGE SCALE GENOMIC DNA]</scope>
    <source>
        <strain evidence="13 14">WL48A</strain>
    </source>
</reference>
<dbReference type="GO" id="GO:0004156">
    <property type="term" value="F:dihydropteroate synthase activity"/>
    <property type="evidence" value="ECO:0007669"/>
    <property type="project" value="UniProtKB-EC"/>
</dbReference>
<accession>A0ABV3XG81</accession>
<comment type="pathway">
    <text evidence="3 10">Cofactor biosynthesis; tetrahydrofolate biosynthesis; 7,8-dihydrofolate from 2-amino-4-hydroxy-6-hydroxymethyl-7,8-dihydropteridine diphosphate and 4-aminobenzoate: step 1/2.</text>
</comment>
<gene>
    <name evidence="13" type="primary">folP</name>
    <name evidence="13" type="ORF">ABQ292_14580</name>
</gene>
<dbReference type="PROSITE" id="PS00793">
    <property type="entry name" value="DHPS_2"/>
    <property type="match status" value="1"/>
</dbReference>
<dbReference type="PROSITE" id="PS00792">
    <property type="entry name" value="DHPS_1"/>
    <property type="match status" value="1"/>
</dbReference>
<evidence type="ECO:0000259" key="12">
    <source>
        <dbReference type="PROSITE" id="PS50972"/>
    </source>
</evidence>
<comment type="caution">
    <text evidence="13">The sequence shown here is derived from an EMBL/GenBank/DDBJ whole genome shotgun (WGS) entry which is preliminary data.</text>
</comment>
<keyword evidence="9 10" id="KW-0289">Folate biosynthesis</keyword>
<evidence type="ECO:0000256" key="2">
    <source>
        <dbReference type="ARBA" id="ARBA00001946"/>
    </source>
</evidence>
<dbReference type="RefSeq" id="WP_369207566.1">
    <property type="nucleotide sequence ID" value="NZ_JBFNXQ010000044.1"/>
</dbReference>
<dbReference type="InterPro" id="IPR045031">
    <property type="entry name" value="DHP_synth-like"/>
</dbReference>
<comment type="catalytic activity">
    <reaction evidence="1">
        <text>(7,8-dihydropterin-6-yl)methyl diphosphate + 4-aminobenzoate = 7,8-dihydropteroate + diphosphate</text>
        <dbReference type="Rhea" id="RHEA:19949"/>
        <dbReference type="ChEBI" id="CHEBI:17836"/>
        <dbReference type="ChEBI" id="CHEBI:17839"/>
        <dbReference type="ChEBI" id="CHEBI:33019"/>
        <dbReference type="ChEBI" id="CHEBI:72950"/>
        <dbReference type="EC" id="2.5.1.15"/>
    </reaction>
</comment>
<comment type="cofactor">
    <cofactor evidence="2 10">
        <name>Mg(2+)</name>
        <dbReference type="ChEBI" id="CHEBI:18420"/>
    </cofactor>
</comment>
<keyword evidence="6 10" id="KW-0808">Transferase</keyword>
<dbReference type="InterPro" id="IPR011005">
    <property type="entry name" value="Dihydropteroate_synth-like_sf"/>
</dbReference>
<name>A0ABV3XG81_9ACTN</name>
<dbReference type="Proteomes" id="UP001560045">
    <property type="component" value="Unassembled WGS sequence"/>
</dbReference>
<evidence type="ECO:0000256" key="11">
    <source>
        <dbReference type="SAM" id="MobiDB-lite"/>
    </source>
</evidence>